<evidence type="ECO:0000313" key="1">
    <source>
        <dbReference type="EMBL" id="KAK7397193.1"/>
    </source>
</evidence>
<dbReference type="Proteomes" id="UP001386955">
    <property type="component" value="Unassembled WGS sequence"/>
</dbReference>
<gene>
    <name evidence="1" type="ORF">VNO78_18360</name>
</gene>
<reference evidence="1 2" key="1">
    <citation type="submission" date="2024-01" db="EMBL/GenBank/DDBJ databases">
        <title>The genomes of 5 underutilized Papilionoideae crops provide insights into root nodulation and disease resistanc.</title>
        <authorList>
            <person name="Jiang F."/>
        </authorList>
    </citation>
    <scope>NUCLEOTIDE SEQUENCE [LARGE SCALE GENOMIC DNA]</scope>
    <source>
        <strain evidence="1">DUOXIRENSHENG_FW03</strain>
        <tissue evidence="1">Leaves</tissue>
    </source>
</reference>
<accession>A0AAN9SPC9</accession>
<comment type="caution">
    <text evidence="1">The sequence shown here is derived from an EMBL/GenBank/DDBJ whole genome shotgun (WGS) entry which is preliminary data.</text>
</comment>
<organism evidence="1 2">
    <name type="scientific">Psophocarpus tetragonolobus</name>
    <name type="common">Winged bean</name>
    <name type="synonym">Dolichos tetragonolobus</name>
    <dbReference type="NCBI Taxonomy" id="3891"/>
    <lineage>
        <taxon>Eukaryota</taxon>
        <taxon>Viridiplantae</taxon>
        <taxon>Streptophyta</taxon>
        <taxon>Embryophyta</taxon>
        <taxon>Tracheophyta</taxon>
        <taxon>Spermatophyta</taxon>
        <taxon>Magnoliopsida</taxon>
        <taxon>eudicotyledons</taxon>
        <taxon>Gunneridae</taxon>
        <taxon>Pentapetalae</taxon>
        <taxon>rosids</taxon>
        <taxon>fabids</taxon>
        <taxon>Fabales</taxon>
        <taxon>Fabaceae</taxon>
        <taxon>Papilionoideae</taxon>
        <taxon>50 kb inversion clade</taxon>
        <taxon>NPAAA clade</taxon>
        <taxon>indigoferoid/millettioid clade</taxon>
        <taxon>Phaseoleae</taxon>
        <taxon>Psophocarpus</taxon>
    </lineage>
</organism>
<dbReference type="EMBL" id="JAYMYS010000004">
    <property type="protein sequence ID" value="KAK7397193.1"/>
    <property type="molecule type" value="Genomic_DNA"/>
</dbReference>
<dbReference type="AlphaFoldDB" id="A0AAN9SPC9"/>
<protein>
    <submittedName>
        <fullName evidence="1">Uncharacterized protein</fullName>
    </submittedName>
</protein>
<evidence type="ECO:0000313" key="2">
    <source>
        <dbReference type="Proteomes" id="UP001386955"/>
    </source>
</evidence>
<keyword evidence="2" id="KW-1185">Reference proteome</keyword>
<proteinExistence type="predicted"/>
<sequence>MKEMVLINNSPSSELMAHKKKLEKRMNERRREERNRQRCNTTIPAFVAVQTHLPEWRCLLLGFCFKLN</sequence>
<name>A0AAN9SPC9_PSOTE</name>